<dbReference type="PROSITE" id="PS51462">
    <property type="entry name" value="NUDIX"/>
    <property type="match status" value="1"/>
</dbReference>
<dbReference type="PROSITE" id="PS00893">
    <property type="entry name" value="NUDIX_BOX"/>
    <property type="match status" value="1"/>
</dbReference>
<dbReference type="GO" id="GO:0000932">
    <property type="term" value="C:P-body"/>
    <property type="evidence" value="ECO:0007669"/>
    <property type="project" value="TreeGrafter"/>
</dbReference>
<protein>
    <recommendedName>
        <fullName evidence="10">Nudix hydrolase domain-containing protein</fullName>
    </recommendedName>
</protein>
<evidence type="ECO:0000256" key="9">
    <source>
        <dbReference type="SAM" id="MobiDB-lite"/>
    </source>
</evidence>
<keyword evidence="12" id="KW-1185">Reference proteome</keyword>
<dbReference type="Gene3D" id="3.90.79.10">
    <property type="entry name" value="Nucleoside Triphosphate Pyrophosphohydrolase"/>
    <property type="match status" value="1"/>
</dbReference>
<dbReference type="CDD" id="cd03672">
    <property type="entry name" value="NUDIX_Dcp2p_Nudt20"/>
    <property type="match status" value="1"/>
</dbReference>
<reference evidence="11" key="1">
    <citation type="submission" date="2021-10" db="EMBL/GenBank/DDBJ databases">
        <title>De novo Genome Assembly of Clathrus columnatus (Basidiomycota, Fungi) Using Illumina and Nanopore Sequence Data.</title>
        <authorList>
            <person name="Ogiso-Tanaka E."/>
            <person name="Itagaki H."/>
            <person name="Hosoya T."/>
            <person name="Hosaka K."/>
        </authorList>
    </citation>
    <scope>NUCLEOTIDE SEQUENCE</scope>
    <source>
        <strain evidence="11">MO-923</strain>
    </source>
</reference>
<keyword evidence="7" id="KW-0694">RNA-binding</keyword>
<dbReference type="Gene3D" id="1.10.10.1050">
    <property type="entry name" value="Dcp2, box A domain"/>
    <property type="match status" value="1"/>
</dbReference>
<dbReference type="Pfam" id="PF05026">
    <property type="entry name" value="DCP2"/>
    <property type="match status" value="1"/>
</dbReference>
<comment type="similarity">
    <text evidence="3">Belongs to the Nudix hydrolase family. DCP2 subfamily.</text>
</comment>
<dbReference type="EMBL" id="BPWL01000004">
    <property type="protein sequence ID" value="GJJ09475.1"/>
    <property type="molecule type" value="Genomic_DNA"/>
</dbReference>
<comment type="subcellular location">
    <subcellularLocation>
        <location evidence="2">Cytoplasm</location>
    </subcellularLocation>
</comment>
<dbReference type="InterPro" id="IPR007722">
    <property type="entry name" value="DCP2_BoxA"/>
</dbReference>
<dbReference type="PANTHER" id="PTHR23114">
    <property type="entry name" value="M7GPPPN-MRNA HYDROLASE"/>
    <property type="match status" value="1"/>
</dbReference>
<dbReference type="Pfam" id="PF00293">
    <property type="entry name" value="NUDIX"/>
    <property type="match status" value="1"/>
</dbReference>
<evidence type="ECO:0000259" key="10">
    <source>
        <dbReference type="PROSITE" id="PS51462"/>
    </source>
</evidence>
<keyword evidence="5" id="KW-0479">Metal-binding</keyword>
<feature type="compositionally biased region" description="Basic and acidic residues" evidence="9">
    <location>
        <begin position="407"/>
        <end position="418"/>
    </location>
</feature>
<dbReference type="InterPro" id="IPR015797">
    <property type="entry name" value="NUDIX_hydrolase-like_dom_sf"/>
</dbReference>
<evidence type="ECO:0000256" key="2">
    <source>
        <dbReference type="ARBA" id="ARBA00004496"/>
    </source>
</evidence>
<dbReference type="InterPro" id="IPR020084">
    <property type="entry name" value="NUDIX_hydrolase_CS"/>
</dbReference>
<dbReference type="GO" id="GO:0003723">
    <property type="term" value="F:RNA binding"/>
    <property type="evidence" value="ECO:0007669"/>
    <property type="project" value="UniProtKB-KW"/>
</dbReference>
<dbReference type="GO" id="GO:0000184">
    <property type="term" value="P:nuclear-transcribed mRNA catabolic process, nonsense-mediated decay"/>
    <property type="evidence" value="ECO:0007669"/>
    <property type="project" value="InterPro"/>
</dbReference>
<name>A0AAV5AC19_9AGAM</name>
<sequence length="613" mass="68163">MAGFSSPMPLLDYSIQTIPTNTPDQFSFKDATFDEVLEDLLSRFILNLPEDELAEVERVCFQIEQAHWYYEDFIREEKPSFPSLPLKKFSEILFHSCPLLHRWSHDHESAFSDFMEYKTRVPVCGAIMLNESLTKCVLVKGWKASAGWGFPKGKVNENEDEAYCAVREVLEETGFNLSGKIQRQHRIDLSVKQQPVTLFVVPGIPEDFVFRTQTRKEISKIDWFKLADLPGWKKNTASTTNHKFYLIAPVIHPLKSIVRELRMERREAKHRVNSLDTTLSNNDKGPSTSGSEESPVSMDSISHVSCAEADVSSSQSSSVDPHTPLSRGDLGPFGFDPDTFRRESFNETIATDSDKSISYVNSVSSDNGSHWGRLMTRLSDSGKSSSTADTPLAPTPTPITNSSFPDYVDKTPNKHQEPDSGIPPLRDEELSIPMFVKSPRQDDLIQRAKQLQLLDSVLAEESARRSKPLLEYPLLPGTRGHYHTSTQYSNRLSSVNGNLVATRPPVTSAIMKRSIASGALSTAPEIAGKEVVHAHGLGSTRHSMNDDGHAGLLRPSTALCTPTISNSVQSRTTQYGRTINPAHRNQLLAILCEGPGSKIAVDACNNPHQSREK</sequence>
<evidence type="ECO:0000256" key="7">
    <source>
        <dbReference type="ARBA" id="ARBA00022884"/>
    </source>
</evidence>
<dbReference type="Proteomes" id="UP001050691">
    <property type="component" value="Unassembled WGS sequence"/>
</dbReference>
<proteinExistence type="inferred from homology"/>
<evidence type="ECO:0000256" key="3">
    <source>
        <dbReference type="ARBA" id="ARBA00005279"/>
    </source>
</evidence>
<feature type="region of interest" description="Disordered" evidence="9">
    <location>
        <begin position="268"/>
        <end position="339"/>
    </location>
</feature>
<dbReference type="GO" id="GO:0000290">
    <property type="term" value="P:deadenylation-dependent decapping of nuclear-transcribed mRNA"/>
    <property type="evidence" value="ECO:0007669"/>
    <property type="project" value="InterPro"/>
</dbReference>
<evidence type="ECO:0000256" key="4">
    <source>
        <dbReference type="ARBA" id="ARBA00022490"/>
    </source>
</evidence>
<comment type="caution">
    <text evidence="11">The sequence shown here is derived from an EMBL/GenBank/DDBJ whole genome shotgun (WGS) entry which is preliminary data.</text>
</comment>
<comment type="cofactor">
    <cofactor evidence="1">
        <name>Mn(2+)</name>
        <dbReference type="ChEBI" id="CHEBI:29035"/>
    </cofactor>
</comment>
<dbReference type="SUPFAM" id="SSF140586">
    <property type="entry name" value="Dcp2 domain-like"/>
    <property type="match status" value="1"/>
</dbReference>
<feature type="compositionally biased region" description="Polar residues" evidence="9">
    <location>
        <begin position="274"/>
        <end position="303"/>
    </location>
</feature>
<evidence type="ECO:0000313" key="11">
    <source>
        <dbReference type="EMBL" id="GJJ09475.1"/>
    </source>
</evidence>
<dbReference type="AlphaFoldDB" id="A0AAV5AC19"/>
<evidence type="ECO:0000256" key="8">
    <source>
        <dbReference type="ARBA" id="ARBA00023211"/>
    </source>
</evidence>
<evidence type="ECO:0000256" key="1">
    <source>
        <dbReference type="ARBA" id="ARBA00001936"/>
    </source>
</evidence>
<accession>A0AAV5AC19</accession>
<evidence type="ECO:0000313" key="12">
    <source>
        <dbReference type="Proteomes" id="UP001050691"/>
    </source>
</evidence>
<keyword evidence="4" id="KW-0963">Cytoplasm</keyword>
<dbReference type="InterPro" id="IPR036189">
    <property type="entry name" value="DCP2_BoxA_sf"/>
</dbReference>
<keyword evidence="8" id="KW-0464">Manganese</keyword>
<organism evidence="11 12">
    <name type="scientific">Clathrus columnatus</name>
    <dbReference type="NCBI Taxonomy" id="1419009"/>
    <lineage>
        <taxon>Eukaryota</taxon>
        <taxon>Fungi</taxon>
        <taxon>Dikarya</taxon>
        <taxon>Basidiomycota</taxon>
        <taxon>Agaricomycotina</taxon>
        <taxon>Agaricomycetes</taxon>
        <taxon>Phallomycetidae</taxon>
        <taxon>Phallales</taxon>
        <taxon>Clathraceae</taxon>
        <taxon>Clathrus</taxon>
    </lineage>
</organism>
<dbReference type="GO" id="GO:0140933">
    <property type="term" value="F:5'-(N(7)-methylguanosine 5'-triphospho)-[mRNA] hydrolase activity"/>
    <property type="evidence" value="ECO:0007669"/>
    <property type="project" value="InterPro"/>
</dbReference>
<dbReference type="FunFam" id="3.90.79.10:FF:000003">
    <property type="entry name" value="M7GpppN-mRNA hydrolase isoform 2"/>
    <property type="match status" value="1"/>
</dbReference>
<dbReference type="SUPFAM" id="SSF55811">
    <property type="entry name" value="Nudix"/>
    <property type="match status" value="1"/>
</dbReference>
<gene>
    <name evidence="11" type="ORF">Clacol_003698</name>
</gene>
<dbReference type="SMART" id="SM01125">
    <property type="entry name" value="DCP2"/>
    <property type="match status" value="1"/>
</dbReference>
<feature type="domain" description="Nudix hydrolase" evidence="10">
    <location>
        <begin position="119"/>
        <end position="252"/>
    </location>
</feature>
<evidence type="ECO:0000256" key="6">
    <source>
        <dbReference type="ARBA" id="ARBA00022801"/>
    </source>
</evidence>
<dbReference type="PANTHER" id="PTHR23114:SF17">
    <property type="entry name" value="M7GPPPN-MRNA HYDROLASE"/>
    <property type="match status" value="1"/>
</dbReference>
<dbReference type="InterPro" id="IPR044099">
    <property type="entry name" value="Dcp2_NUDIX"/>
</dbReference>
<keyword evidence="6" id="KW-0378">Hydrolase</keyword>
<evidence type="ECO:0000256" key="5">
    <source>
        <dbReference type="ARBA" id="ARBA00022723"/>
    </source>
</evidence>
<dbReference type="GO" id="GO:0030145">
    <property type="term" value="F:manganese ion binding"/>
    <property type="evidence" value="ECO:0007669"/>
    <property type="project" value="InterPro"/>
</dbReference>
<dbReference type="InterPro" id="IPR000086">
    <property type="entry name" value="NUDIX_hydrolase_dom"/>
</dbReference>
<feature type="region of interest" description="Disordered" evidence="9">
    <location>
        <begin position="363"/>
        <end position="427"/>
    </location>
</feature>